<dbReference type="OrthoDB" id="3764174at2759"/>
<feature type="compositionally biased region" description="Polar residues" evidence="1">
    <location>
        <begin position="195"/>
        <end position="210"/>
    </location>
</feature>
<sequence length="268" mass="29784">MSTTKATTASARATIQAFHARLAAAEKQQFQAWEQQDQQQFQDMYSPCNSSSTFHDLQCGHRIQTEYTASCGGLCARPVQGYPFACPTCLIDVVRAEVALEGLTLKLDHDEAMRENESSQESEVRRVADQYIAAMLRRGYRACKAVSKFDEPRLQFFDQFMRQDGFGGVKDEGEKEEPVTPRKRPGMATRKSTPRRSGSDQTPRTLNFRGSTAEGPTEEKKRIENNKEGVNGAMDGNPGQTAETWVNLPPESAATEAVRKAMEAFSLA</sequence>
<reference evidence="2" key="1">
    <citation type="submission" date="2021-12" db="EMBL/GenBank/DDBJ databases">
        <title>Curvularia clavata genome.</title>
        <authorList>
            <person name="Cao Y."/>
        </authorList>
    </citation>
    <scope>NUCLEOTIDE SEQUENCE</scope>
    <source>
        <strain evidence="2">Yc1106</strain>
    </source>
</reference>
<feature type="region of interest" description="Disordered" evidence="1">
    <location>
        <begin position="167"/>
        <end position="245"/>
    </location>
</feature>
<evidence type="ECO:0000313" key="3">
    <source>
        <dbReference type="Proteomes" id="UP001056012"/>
    </source>
</evidence>
<accession>A0A9Q9DQ65</accession>
<keyword evidence="3" id="KW-1185">Reference proteome</keyword>
<dbReference type="Proteomes" id="UP001056012">
    <property type="component" value="Chromosome 2"/>
</dbReference>
<dbReference type="AlphaFoldDB" id="A0A9Q9DQ65"/>
<feature type="compositionally biased region" description="Basic and acidic residues" evidence="1">
    <location>
        <begin position="169"/>
        <end position="180"/>
    </location>
</feature>
<dbReference type="VEuPathDB" id="FungiDB:yc1106_02074"/>
<dbReference type="EMBL" id="CP089275">
    <property type="protein sequence ID" value="USP74800.1"/>
    <property type="molecule type" value="Genomic_DNA"/>
</dbReference>
<evidence type="ECO:0000313" key="2">
    <source>
        <dbReference type="EMBL" id="USP74800.1"/>
    </source>
</evidence>
<organism evidence="2 3">
    <name type="scientific">Curvularia clavata</name>
    <dbReference type="NCBI Taxonomy" id="95742"/>
    <lineage>
        <taxon>Eukaryota</taxon>
        <taxon>Fungi</taxon>
        <taxon>Dikarya</taxon>
        <taxon>Ascomycota</taxon>
        <taxon>Pezizomycotina</taxon>
        <taxon>Dothideomycetes</taxon>
        <taxon>Pleosporomycetidae</taxon>
        <taxon>Pleosporales</taxon>
        <taxon>Pleosporineae</taxon>
        <taxon>Pleosporaceae</taxon>
        <taxon>Curvularia</taxon>
    </lineage>
</organism>
<gene>
    <name evidence="2" type="ORF">yc1106_02074</name>
</gene>
<name>A0A9Q9DQ65_CURCL</name>
<evidence type="ECO:0000256" key="1">
    <source>
        <dbReference type="SAM" id="MobiDB-lite"/>
    </source>
</evidence>
<proteinExistence type="predicted"/>
<protein>
    <submittedName>
        <fullName evidence="2">Uncharacterized protein</fullName>
    </submittedName>
</protein>
<feature type="compositionally biased region" description="Basic and acidic residues" evidence="1">
    <location>
        <begin position="217"/>
        <end position="227"/>
    </location>
</feature>